<feature type="domain" description="HTH tetR-type" evidence="7">
    <location>
        <begin position="18"/>
        <end position="78"/>
    </location>
</feature>
<reference evidence="9" key="1">
    <citation type="submission" date="2015-08" db="EMBL/GenBank/DDBJ databases">
        <title>Fjat-10028 dsm 16317.</title>
        <authorList>
            <person name="Liu B."/>
            <person name="Wang J."/>
            <person name="Zhu Y."/>
            <person name="Liu G."/>
            <person name="Chen Q."/>
            <person name="Chen Z."/>
            <person name="Lan J."/>
            <person name="Che J."/>
            <person name="Ge C."/>
            <person name="Shi H."/>
            <person name="Pan Z."/>
            <person name="Liu X."/>
        </authorList>
    </citation>
    <scope>NUCLEOTIDE SEQUENCE [LARGE SCALE GENOMIC DNA]</scope>
    <source>
        <strain evidence="9">DSM 16317</strain>
    </source>
</reference>
<dbReference type="InterPro" id="IPR009057">
    <property type="entry name" value="Homeodomain-like_sf"/>
</dbReference>
<evidence type="ECO:0000256" key="5">
    <source>
        <dbReference type="PROSITE-ProRule" id="PRU00335"/>
    </source>
</evidence>
<dbReference type="InterPro" id="IPR036271">
    <property type="entry name" value="Tet_transcr_reg_TetR-rel_C_sf"/>
</dbReference>
<gene>
    <name evidence="8" type="ORF">AMD00_18340</name>
</gene>
<proteinExistence type="predicted"/>
<name>A0A0M0LB82_9BACL</name>
<dbReference type="RefSeq" id="WP_053418490.1">
    <property type="nucleotide sequence ID" value="NZ_LILB01000007.1"/>
</dbReference>
<keyword evidence="1" id="KW-0678">Repressor</keyword>
<evidence type="ECO:0000256" key="1">
    <source>
        <dbReference type="ARBA" id="ARBA00022491"/>
    </source>
</evidence>
<dbReference type="SUPFAM" id="SSF46689">
    <property type="entry name" value="Homeodomain-like"/>
    <property type="match status" value="1"/>
</dbReference>
<evidence type="ECO:0000256" key="6">
    <source>
        <dbReference type="SAM" id="MobiDB-lite"/>
    </source>
</evidence>
<evidence type="ECO:0000313" key="9">
    <source>
        <dbReference type="Proteomes" id="UP000036867"/>
    </source>
</evidence>
<keyword evidence="4" id="KW-0804">Transcription</keyword>
<feature type="DNA-binding region" description="H-T-H motif" evidence="5">
    <location>
        <begin position="41"/>
        <end position="60"/>
    </location>
</feature>
<dbReference type="OrthoDB" id="2732116at2"/>
<dbReference type="PRINTS" id="PR00455">
    <property type="entry name" value="HTHTETR"/>
</dbReference>
<sequence>MRQKSRSLGRPRQNQTTKPTKTIILDTATKLFIQHGYKIVSMDDVAKECDITKATVYYYYSTKADLFTDAMVHMMQRIALSISQILATDAPLKERLYQLVKIQLSATIDIDMGSFMRDAKTHLSDQQLQTMKESEEQMYNAVEYVLIEAMNNGEIPKFDPKFATHSFMSLLNVGNYRDAQSQSIFPSIDEATKQIVDFYLRGLGVQ</sequence>
<evidence type="ECO:0000256" key="4">
    <source>
        <dbReference type="ARBA" id="ARBA00023163"/>
    </source>
</evidence>
<dbReference type="GeneID" id="301138056"/>
<dbReference type="GO" id="GO:0000976">
    <property type="term" value="F:transcription cis-regulatory region binding"/>
    <property type="evidence" value="ECO:0007669"/>
    <property type="project" value="TreeGrafter"/>
</dbReference>
<dbReference type="Gene3D" id="1.10.10.60">
    <property type="entry name" value="Homeodomain-like"/>
    <property type="match status" value="1"/>
</dbReference>
<dbReference type="InterPro" id="IPR050109">
    <property type="entry name" value="HTH-type_TetR-like_transc_reg"/>
</dbReference>
<keyword evidence="9" id="KW-1185">Reference proteome</keyword>
<dbReference type="GO" id="GO:0003700">
    <property type="term" value="F:DNA-binding transcription factor activity"/>
    <property type="evidence" value="ECO:0007669"/>
    <property type="project" value="TreeGrafter"/>
</dbReference>
<evidence type="ECO:0000256" key="3">
    <source>
        <dbReference type="ARBA" id="ARBA00023125"/>
    </source>
</evidence>
<evidence type="ECO:0000313" key="8">
    <source>
        <dbReference type="EMBL" id="KOO48355.1"/>
    </source>
</evidence>
<accession>A0A0M0LB82</accession>
<feature type="region of interest" description="Disordered" evidence="6">
    <location>
        <begin position="1"/>
        <end position="20"/>
    </location>
</feature>
<dbReference type="Pfam" id="PF00440">
    <property type="entry name" value="TetR_N"/>
    <property type="match status" value="1"/>
</dbReference>
<dbReference type="SUPFAM" id="SSF48498">
    <property type="entry name" value="Tetracyclin repressor-like, C-terminal domain"/>
    <property type="match status" value="1"/>
</dbReference>
<organism evidence="8 9">
    <name type="scientific">Viridibacillus arvi</name>
    <dbReference type="NCBI Taxonomy" id="263475"/>
    <lineage>
        <taxon>Bacteria</taxon>
        <taxon>Bacillati</taxon>
        <taxon>Bacillota</taxon>
        <taxon>Bacilli</taxon>
        <taxon>Bacillales</taxon>
        <taxon>Caryophanaceae</taxon>
        <taxon>Viridibacillus</taxon>
    </lineage>
</organism>
<evidence type="ECO:0000259" key="7">
    <source>
        <dbReference type="PROSITE" id="PS50977"/>
    </source>
</evidence>
<dbReference type="PANTHER" id="PTHR30055">
    <property type="entry name" value="HTH-TYPE TRANSCRIPTIONAL REGULATOR RUTR"/>
    <property type="match status" value="1"/>
</dbReference>
<evidence type="ECO:0000256" key="2">
    <source>
        <dbReference type="ARBA" id="ARBA00023015"/>
    </source>
</evidence>
<dbReference type="PATRIC" id="fig|263475.3.peg.2508"/>
<dbReference type="Proteomes" id="UP000036867">
    <property type="component" value="Unassembled WGS sequence"/>
</dbReference>
<comment type="caution">
    <text evidence="8">The sequence shown here is derived from an EMBL/GenBank/DDBJ whole genome shotgun (WGS) entry which is preliminary data.</text>
</comment>
<dbReference type="EMBL" id="LILB01000007">
    <property type="protein sequence ID" value="KOO48355.1"/>
    <property type="molecule type" value="Genomic_DNA"/>
</dbReference>
<dbReference type="InterPro" id="IPR001647">
    <property type="entry name" value="HTH_TetR"/>
</dbReference>
<protein>
    <submittedName>
        <fullName evidence="8">TetR family transcriptional regulator</fullName>
    </submittedName>
</protein>
<dbReference type="PROSITE" id="PS50977">
    <property type="entry name" value="HTH_TETR_2"/>
    <property type="match status" value="1"/>
</dbReference>
<dbReference type="STRING" id="263475.AMD00_18340"/>
<keyword evidence="2" id="KW-0805">Transcription regulation</keyword>
<dbReference type="PANTHER" id="PTHR30055:SF175">
    <property type="entry name" value="HTH-TYPE TRANSCRIPTIONAL REPRESSOR KSTR2"/>
    <property type="match status" value="1"/>
</dbReference>
<dbReference type="Gene3D" id="1.10.357.10">
    <property type="entry name" value="Tetracycline Repressor, domain 2"/>
    <property type="match status" value="1"/>
</dbReference>
<keyword evidence="3 5" id="KW-0238">DNA-binding</keyword>
<dbReference type="AlphaFoldDB" id="A0A0M0LB82"/>